<feature type="compositionally biased region" description="Pro residues" evidence="1">
    <location>
        <begin position="123"/>
        <end position="133"/>
    </location>
</feature>
<feature type="region of interest" description="Disordered" evidence="1">
    <location>
        <begin position="609"/>
        <end position="713"/>
    </location>
</feature>
<keyword evidence="3" id="KW-1185">Reference proteome</keyword>
<feature type="compositionally biased region" description="Low complexity" evidence="1">
    <location>
        <begin position="548"/>
        <end position="566"/>
    </location>
</feature>
<evidence type="ECO:0000313" key="2">
    <source>
        <dbReference type="EMBL" id="CAI9171565.1"/>
    </source>
</evidence>
<protein>
    <recommendedName>
        <fullName evidence="4">Collagen alpha-1(I) chain-like</fullName>
    </recommendedName>
</protein>
<sequence>MHKLPSIKSNCPPAFAAAGAVPRARAALPPHPWRLLGEALLRSGARAPPGRPLRGDCAPAPATRSHRAAPALASQPPARITLPLDPEARDLGPPGHKRRCAPCGGPSRAPRTSRPEPVDQDPPEQPRPPPRPATRPTRAGAASARRTRVRIIKQPGQGSRRLGAATPANCGGRARGARGTAGKRECARRLSSLARPRCARSAGVHTFRGQSGLPSSVLASPTVPSQPSAPGGRSSPSSARRPPWRLHLSLPRELELAGPAWPGPLSQAFWVRGESPGTTRATKTRCSGISEEASPPGTTQLHQLGVAPFSPNSPRRAPRKERHFVSARVRGKEGGGGAREMRVGKGRCKLPASIAIAGRPRWRATGGGRPLRTLPASEPTPGSQAGPRTVRASPGSRRARLTLSCSEEPRAQHQQRQKQRLEFPPRSHVCRYSTRAPQRWLFSDAPGSSEAQQGYGRSQRITRGRGELGRDPGPRTGRASDASRRSGRPARFALIASGPEPTAGRAELLQAPTPGCRAGAGDERPPSRAGRHRGCEAAGGGEAERGARAAGETRSGGSWKGSQRVGAAGGGAGGREGAQGEGGEAGSRGKAGSAEDRLLAAQGAAAVAAGLNHPFPPRGDGAGTAPSQTRPGLGRQAPRAAPRRALPRSPRAPPRTGWGGRLVGRRAGAARVPHRGEAKPAGSSATWRGPARAEAGRHPPISLGAWPGRSPPA</sequence>
<feature type="compositionally biased region" description="Gly residues" evidence="1">
    <location>
        <begin position="567"/>
        <end position="586"/>
    </location>
</feature>
<feature type="compositionally biased region" description="Basic and acidic residues" evidence="1">
    <location>
        <begin position="464"/>
        <end position="473"/>
    </location>
</feature>
<feature type="compositionally biased region" description="Low complexity" evidence="1">
    <location>
        <begin position="134"/>
        <end position="144"/>
    </location>
</feature>
<gene>
    <name evidence="2" type="ORF">MRATA1EN1_LOCUS20527</name>
</gene>
<feature type="compositionally biased region" description="Polar residues" evidence="1">
    <location>
        <begin position="208"/>
        <end position="223"/>
    </location>
</feature>
<reference evidence="2" key="1">
    <citation type="submission" date="2023-04" db="EMBL/GenBank/DDBJ databases">
        <authorList>
            <consortium name="ELIXIR-Norway"/>
        </authorList>
    </citation>
    <scope>NUCLEOTIDE SEQUENCE [LARGE SCALE GENOMIC DNA]</scope>
</reference>
<feature type="compositionally biased region" description="Polar residues" evidence="1">
    <location>
        <begin position="449"/>
        <end position="461"/>
    </location>
</feature>
<feature type="region of interest" description="Disordered" evidence="1">
    <location>
        <begin position="46"/>
        <end position="243"/>
    </location>
</feature>
<organism evidence="2 3">
    <name type="scientific">Rangifer tarandus platyrhynchus</name>
    <name type="common">Svalbard reindeer</name>
    <dbReference type="NCBI Taxonomy" id="3082113"/>
    <lineage>
        <taxon>Eukaryota</taxon>
        <taxon>Metazoa</taxon>
        <taxon>Chordata</taxon>
        <taxon>Craniata</taxon>
        <taxon>Vertebrata</taxon>
        <taxon>Euteleostomi</taxon>
        <taxon>Mammalia</taxon>
        <taxon>Eutheria</taxon>
        <taxon>Laurasiatheria</taxon>
        <taxon>Artiodactyla</taxon>
        <taxon>Ruminantia</taxon>
        <taxon>Pecora</taxon>
        <taxon>Cervidae</taxon>
        <taxon>Odocoileinae</taxon>
        <taxon>Rangifer</taxon>
    </lineage>
</organism>
<dbReference type="Proteomes" id="UP001176941">
    <property type="component" value="Chromosome 31"/>
</dbReference>
<evidence type="ECO:0000313" key="3">
    <source>
        <dbReference type="Proteomes" id="UP001176941"/>
    </source>
</evidence>
<feature type="compositionally biased region" description="Polar residues" evidence="1">
    <location>
        <begin position="276"/>
        <end position="287"/>
    </location>
</feature>
<accession>A0ABN8ZCN7</accession>
<feature type="region of interest" description="Disordered" evidence="1">
    <location>
        <begin position="276"/>
        <end position="322"/>
    </location>
</feature>
<feature type="compositionally biased region" description="Low complexity" evidence="1">
    <location>
        <begin position="225"/>
        <end position="241"/>
    </location>
</feature>
<dbReference type="EMBL" id="OX459967">
    <property type="protein sequence ID" value="CAI9171565.1"/>
    <property type="molecule type" value="Genomic_DNA"/>
</dbReference>
<name>A0ABN8ZCN7_RANTA</name>
<feature type="compositionally biased region" description="Low complexity" evidence="1">
    <location>
        <begin position="630"/>
        <end position="640"/>
    </location>
</feature>
<evidence type="ECO:0000256" key="1">
    <source>
        <dbReference type="SAM" id="MobiDB-lite"/>
    </source>
</evidence>
<feature type="region of interest" description="Disordered" evidence="1">
    <location>
        <begin position="359"/>
        <end position="597"/>
    </location>
</feature>
<evidence type="ECO:0008006" key="4">
    <source>
        <dbReference type="Google" id="ProtNLM"/>
    </source>
</evidence>
<proteinExistence type="predicted"/>